<evidence type="ECO:0000313" key="3">
    <source>
        <dbReference type="EMBL" id="GAA57786.1"/>
    </source>
</evidence>
<proteinExistence type="predicted"/>
<reference evidence="3" key="1">
    <citation type="journal article" date="2011" name="Genome Biol.">
        <title>The draft genome of the carcinogenic human liver fluke Clonorchis sinensis.</title>
        <authorList>
            <person name="Wang X."/>
            <person name="Chen W."/>
            <person name="Huang Y."/>
            <person name="Sun J."/>
            <person name="Men J."/>
            <person name="Liu H."/>
            <person name="Luo F."/>
            <person name="Guo L."/>
            <person name="Lv X."/>
            <person name="Deng C."/>
            <person name="Zhou C."/>
            <person name="Fan Y."/>
            <person name="Li X."/>
            <person name="Huang L."/>
            <person name="Hu Y."/>
            <person name="Liang C."/>
            <person name="Hu X."/>
            <person name="Xu J."/>
            <person name="Yu X."/>
        </authorList>
    </citation>
    <scope>NUCLEOTIDE SEQUENCE [LARGE SCALE GENOMIC DNA]</scope>
    <source>
        <strain evidence="3">Henan</strain>
    </source>
</reference>
<evidence type="ECO:0000256" key="1">
    <source>
        <dbReference type="SAM" id="MobiDB-lite"/>
    </source>
</evidence>
<feature type="compositionally biased region" description="Low complexity" evidence="1">
    <location>
        <begin position="401"/>
        <end position="412"/>
    </location>
</feature>
<feature type="compositionally biased region" description="Polar residues" evidence="1">
    <location>
        <begin position="385"/>
        <end position="395"/>
    </location>
</feature>
<keyword evidence="3" id="KW-0067">ATP-binding</keyword>
<feature type="domain" description="Helicase C-terminal" evidence="2">
    <location>
        <begin position="116"/>
        <end position="263"/>
    </location>
</feature>
<feature type="non-terminal residue" evidence="3">
    <location>
        <position position="1"/>
    </location>
</feature>
<reference key="2">
    <citation type="submission" date="2011-10" db="EMBL/GenBank/DDBJ databases">
        <title>The genome and transcriptome sequence of Clonorchis sinensis provide insights into the carcinogenic liver fluke.</title>
        <authorList>
            <person name="Wang X."/>
            <person name="Huang Y."/>
            <person name="Chen W."/>
            <person name="Liu H."/>
            <person name="Guo L."/>
            <person name="Chen Y."/>
            <person name="Luo F."/>
            <person name="Zhou W."/>
            <person name="Sun J."/>
            <person name="Mao Q."/>
            <person name="Liang P."/>
            <person name="Zhou C."/>
            <person name="Tian Y."/>
            <person name="Men J."/>
            <person name="Lv X."/>
            <person name="Huang L."/>
            <person name="Zhou J."/>
            <person name="Hu Y."/>
            <person name="Li R."/>
            <person name="Zhang F."/>
            <person name="Lei H."/>
            <person name="Li X."/>
            <person name="Hu X."/>
            <person name="Liang C."/>
            <person name="Xu J."/>
            <person name="Wu Z."/>
            <person name="Yu X."/>
        </authorList>
    </citation>
    <scope>NUCLEOTIDE SEQUENCE</scope>
    <source>
        <strain>Henan</strain>
    </source>
</reference>
<dbReference type="SMART" id="SM00490">
    <property type="entry name" value="HELICc"/>
    <property type="match status" value="1"/>
</dbReference>
<dbReference type="Proteomes" id="UP000008909">
    <property type="component" value="Unassembled WGS sequence"/>
</dbReference>
<sequence length="453" mass="49643">ASSQAEPLYPRQCVYRRHFWVTGQPEGRLARSPCIISVFIAFGCFSEPQVRSIANHVRPDRQTLLFSATFKRRLERLARDILTDPVRIVEGHLGEANEDITQIVEIFDKPDEKWDWLTRNLVRLTTEGSVLVFVTRKTHSEEVARKLKMRDLKVLLIHGDMHQSERNSVIHSFKRQEAPILVATDVASRGLDIPSIHNVINYEVARDIDTHTHRVGRTGRAGVKGTAYTLFVTGKDPVDFAACLVQHLEASGQNVPPKLLDLAHKCSWFAHNRSSLVNSGGAAESISRPSFGFEPRPPRARPGLGLSADDEFLAGGSNPKSGPATAAAAGEGAEIIRPGGLQADRFCAMKAAFAAQYSRRFVSAGVEASKYTHPEMLQPATNVTNSQFQGSSYGTEPSCPQPVATPQVVPTPRGVPAPIPPPAPIPAPVRPPPQPVSAPLSQPEVKKKRSRWD</sequence>
<keyword evidence="3" id="KW-0347">Helicase</keyword>
<keyword evidence="3" id="KW-0547">Nucleotide-binding</keyword>
<dbReference type="Pfam" id="PF00271">
    <property type="entry name" value="Helicase_C"/>
    <property type="match status" value="1"/>
</dbReference>
<keyword evidence="4" id="KW-1185">Reference proteome</keyword>
<feature type="compositionally biased region" description="Pro residues" evidence="1">
    <location>
        <begin position="413"/>
        <end position="436"/>
    </location>
</feature>
<dbReference type="CDD" id="cd18787">
    <property type="entry name" value="SF2_C_DEAD"/>
    <property type="match status" value="1"/>
</dbReference>
<dbReference type="InterPro" id="IPR027417">
    <property type="entry name" value="P-loop_NTPase"/>
</dbReference>
<dbReference type="PROSITE" id="PS51194">
    <property type="entry name" value="HELICASE_CTER"/>
    <property type="match status" value="1"/>
</dbReference>
<dbReference type="EMBL" id="DF145044">
    <property type="protein sequence ID" value="GAA57786.1"/>
    <property type="molecule type" value="Genomic_DNA"/>
</dbReference>
<dbReference type="InterPro" id="IPR001650">
    <property type="entry name" value="Helicase_C-like"/>
</dbReference>
<feature type="region of interest" description="Disordered" evidence="1">
    <location>
        <begin position="385"/>
        <end position="453"/>
    </location>
</feature>
<dbReference type="AlphaFoldDB" id="G7YXV6"/>
<accession>G7YXV6</accession>
<dbReference type="Gene3D" id="3.40.50.300">
    <property type="entry name" value="P-loop containing nucleotide triphosphate hydrolases"/>
    <property type="match status" value="2"/>
</dbReference>
<keyword evidence="3" id="KW-0378">Hydrolase</keyword>
<dbReference type="SUPFAM" id="SSF52540">
    <property type="entry name" value="P-loop containing nucleoside triphosphate hydrolases"/>
    <property type="match status" value="1"/>
</dbReference>
<evidence type="ECO:0000313" key="4">
    <source>
        <dbReference type="Proteomes" id="UP000008909"/>
    </source>
</evidence>
<evidence type="ECO:0000259" key="2">
    <source>
        <dbReference type="PROSITE" id="PS51194"/>
    </source>
</evidence>
<gene>
    <name evidence="3" type="ORF">CLF_113195</name>
</gene>
<name>G7YXV6_CLOSI</name>
<organism evidence="3 4">
    <name type="scientific">Clonorchis sinensis</name>
    <name type="common">Chinese liver fluke</name>
    <dbReference type="NCBI Taxonomy" id="79923"/>
    <lineage>
        <taxon>Eukaryota</taxon>
        <taxon>Metazoa</taxon>
        <taxon>Spiralia</taxon>
        <taxon>Lophotrochozoa</taxon>
        <taxon>Platyhelminthes</taxon>
        <taxon>Trematoda</taxon>
        <taxon>Digenea</taxon>
        <taxon>Opisthorchiida</taxon>
        <taxon>Opisthorchiata</taxon>
        <taxon>Opisthorchiidae</taxon>
        <taxon>Clonorchis</taxon>
    </lineage>
</organism>
<dbReference type="PANTHER" id="PTHR47958">
    <property type="entry name" value="ATP-DEPENDENT RNA HELICASE DBP3"/>
    <property type="match status" value="1"/>
</dbReference>
<protein>
    <submittedName>
        <fullName evidence="3">ATP-dependent RNA helicase DDX42</fullName>
    </submittedName>
</protein>
<dbReference type="GO" id="GO:0004386">
    <property type="term" value="F:helicase activity"/>
    <property type="evidence" value="ECO:0007669"/>
    <property type="project" value="UniProtKB-KW"/>
</dbReference>